<evidence type="ECO:0000313" key="2">
    <source>
        <dbReference type="Proteomes" id="UP000547510"/>
    </source>
</evidence>
<dbReference type="RefSeq" id="WP_184687782.1">
    <property type="nucleotide sequence ID" value="NZ_JACHJN010000001.1"/>
</dbReference>
<evidence type="ECO:0008006" key="3">
    <source>
        <dbReference type="Google" id="ProtNLM"/>
    </source>
</evidence>
<dbReference type="Proteomes" id="UP000547510">
    <property type="component" value="Unassembled WGS sequence"/>
</dbReference>
<protein>
    <recommendedName>
        <fullName evidence="3">Carboxypeptidase regulatory-like domain-containing protein</fullName>
    </recommendedName>
</protein>
<accession>A0A841CCP7</accession>
<gene>
    <name evidence="1" type="ORF">FHS29_000518</name>
</gene>
<keyword evidence="2" id="KW-1185">Reference proteome</keyword>
<name>A0A841CCP7_9PSEU</name>
<reference evidence="1 2" key="1">
    <citation type="submission" date="2020-08" db="EMBL/GenBank/DDBJ databases">
        <title>Genomic Encyclopedia of Type Strains, Phase III (KMG-III): the genomes of soil and plant-associated and newly described type strains.</title>
        <authorList>
            <person name="Whitman W."/>
        </authorList>
    </citation>
    <scope>NUCLEOTIDE SEQUENCE [LARGE SCALE GENOMIC DNA]</scope>
    <source>
        <strain evidence="1 2">CECT 8640</strain>
    </source>
</reference>
<comment type="caution">
    <text evidence="1">The sequence shown here is derived from an EMBL/GenBank/DDBJ whole genome shotgun (WGS) entry which is preliminary data.</text>
</comment>
<sequence length="160" mass="17535">MNPIDPDSPRGELDELDVEILHEVRWLWESVDPVPDDLVDRVKFAVELEDADVEVVRIAEHCEVAGVRGDVRSRLITFAGDTLDFMVNVQAMGDGTLRVDGWISPPAAHPVEVRARGGPLRTSANEDGRFALDRVPAGLVQFVIRPKGRGSAVSTPTMTL</sequence>
<evidence type="ECO:0000313" key="1">
    <source>
        <dbReference type="EMBL" id="MBB5953948.1"/>
    </source>
</evidence>
<organism evidence="1 2">
    <name type="scientific">Saccharothrix tamanrassetensis</name>
    <dbReference type="NCBI Taxonomy" id="1051531"/>
    <lineage>
        <taxon>Bacteria</taxon>
        <taxon>Bacillati</taxon>
        <taxon>Actinomycetota</taxon>
        <taxon>Actinomycetes</taxon>
        <taxon>Pseudonocardiales</taxon>
        <taxon>Pseudonocardiaceae</taxon>
        <taxon>Saccharothrix</taxon>
    </lineage>
</organism>
<dbReference type="AlphaFoldDB" id="A0A841CCP7"/>
<dbReference type="EMBL" id="JACHJN010000001">
    <property type="protein sequence ID" value="MBB5953948.1"/>
    <property type="molecule type" value="Genomic_DNA"/>
</dbReference>
<proteinExistence type="predicted"/>